<dbReference type="Pfam" id="PF00294">
    <property type="entry name" value="PfkB"/>
    <property type="match status" value="1"/>
</dbReference>
<name>A0A183DZX5_9BILA</name>
<evidence type="ECO:0000313" key="2">
    <source>
        <dbReference type="EMBL" id="VDN23869.1"/>
    </source>
</evidence>
<keyword evidence="3" id="KW-1185">Reference proteome</keyword>
<reference evidence="2 3" key="2">
    <citation type="submission" date="2018-11" db="EMBL/GenBank/DDBJ databases">
        <authorList>
            <consortium name="Pathogen Informatics"/>
        </authorList>
    </citation>
    <scope>NUCLEOTIDE SEQUENCE [LARGE SCALE GENOMIC DNA]</scope>
</reference>
<dbReference type="PANTHER" id="PTHR42774:SF3">
    <property type="entry name" value="KETOHEXOKINASE"/>
    <property type="match status" value="1"/>
</dbReference>
<dbReference type="InterPro" id="IPR011611">
    <property type="entry name" value="PfkB_dom"/>
</dbReference>
<evidence type="ECO:0000313" key="4">
    <source>
        <dbReference type="WBParaSite" id="GPUH_0001428401-mRNA-1"/>
    </source>
</evidence>
<proteinExistence type="predicted"/>
<reference evidence="4" key="1">
    <citation type="submission" date="2016-06" db="UniProtKB">
        <authorList>
            <consortium name="WormBaseParasite"/>
        </authorList>
    </citation>
    <scope>IDENTIFICATION</scope>
</reference>
<dbReference type="EMBL" id="UYRT01081078">
    <property type="protein sequence ID" value="VDN23869.1"/>
    <property type="molecule type" value="Genomic_DNA"/>
</dbReference>
<evidence type="ECO:0000313" key="3">
    <source>
        <dbReference type="Proteomes" id="UP000271098"/>
    </source>
</evidence>
<gene>
    <name evidence="2" type="ORF">GPUH_LOCUS14266</name>
</gene>
<dbReference type="GO" id="GO:0006796">
    <property type="term" value="P:phosphate-containing compound metabolic process"/>
    <property type="evidence" value="ECO:0007669"/>
    <property type="project" value="UniProtKB-ARBA"/>
</dbReference>
<dbReference type="InterPro" id="IPR029056">
    <property type="entry name" value="Ribokinase-like"/>
</dbReference>
<accession>A0A183DZX5</accession>
<dbReference type="WBParaSite" id="GPUH_0001428401-mRNA-1">
    <property type="protein sequence ID" value="GPUH_0001428401-mRNA-1"/>
    <property type="gene ID" value="GPUH_0001428401"/>
</dbReference>
<feature type="domain" description="Carbohydrate kinase PfkB" evidence="1">
    <location>
        <begin position="3"/>
        <end position="191"/>
    </location>
</feature>
<dbReference type="PANTHER" id="PTHR42774">
    <property type="entry name" value="PHOSPHOTRANSFERASE SYSTEM TRANSPORT PROTEIN"/>
    <property type="match status" value="1"/>
</dbReference>
<protein>
    <submittedName>
        <fullName evidence="4">PfkB domain-containing protein</fullName>
    </submittedName>
</protein>
<organism evidence="4">
    <name type="scientific">Gongylonema pulchrum</name>
    <dbReference type="NCBI Taxonomy" id="637853"/>
    <lineage>
        <taxon>Eukaryota</taxon>
        <taxon>Metazoa</taxon>
        <taxon>Ecdysozoa</taxon>
        <taxon>Nematoda</taxon>
        <taxon>Chromadorea</taxon>
        <taxon>Rhabditida</taxon>
        <taxon>Spirurina</taxon>
        <taxon>Spiruromorpha</taxon>
        <taxon>Spiruroidea</taxon>
        <taxon>Gongylonematidae</taxon>
        <taxon>Gongylonema</taxon>
    </lineage>
</organism>
<evidence type="ECO:0000259" key="1">
    <source>
        <dbReference type="Pfam" id="PF00294"/>
    </source>
</evidence>
<dbReference type="Proteomes" id="UP000271098">
    <property type="component" value="Unassembled WGS sequence"/>
</dbReference>
<dbReference type="Gene3D" id="3.40.1190.20">
    <property type="match status" value="1"/>
</dbReference>
<dbReference type="InterPro" id="IPR052562">
    <property type="entry name" value="Ketohexokinase-related"/>
</dbReference>
<dbReference type="SUPFAM" id="SSF53613">
    <property type="entry name" value="Ribokinase-like"/>
    <property type="match status" value="1"/>
</dbReference>
<dbReference type="OrthoDB" id="204058at2759"/>
<dbReference type="AlphaFoldDB" id="A0A183DZX5"/>
<sequence length="220" mass="25323">MSKQILVVGLTCVDIINYVTSYPAEDSDSRVMKQVWTIGGNAANNVTVLNQLNSHSILFSAIPMNNPVITSLLGKVGISTKHCLQRTNCELPTSTVIVNEKKATRTIMHYRGKLQEPSLDELQATFPDIGVFSWIHFEGRNFENLLSMIRFVYNQRRNQRPKISLECEKVRDFETLEDAIPFADVIFISKDFARFISYRLGCYKTCFDRLYFHCHVLFRQ</sequence>